<organism evidence="1 2">
    <name type="scientific">Geomonas anaerohicana</name>
    <dbReference type="NCBI Taxonomy" id="2798583"/>
    <lineage>
        <taxon>Bacteria</taxon>
        <taxon>Pseudomonadati</taxon>
        <taxon>Thermodesulfobacteriota</taxon>
        <taxon>Desulfuromonadia</taxon>
        <taxon>Geobacterales</taxon>
        <taxon>Geobacteraceae</taxon>
        <taxon>Geomonas</taxon>
    </lineage>
</organism>
<dbReference type="Proteomes" id="UP000614714">
    <property type="component" value="Unassembled WGS sequence"/>
</dbReference>
<proteinExistence type="predicted"/>
<evidence type="ECO:0000313" key="2">
    <source>
        <dbReference type="Proteomes" id="UP000614714"/>
    </source>
</evidence>
<name>A0ABS0YF68_9BACT</name>
<comment type="caution">
    <text evidence="1">The sequence shown here is derived from an EMBL/GenBank/DDBJ whole genome shotgun (WGS) entry which is preliminary data.</text>
</comment>
<sequence length="114" mass="12720">MTAIRPTIRRMTFNEASEAGLHSRGLILEHQGKSYRLNAGTSDTITVFTRSVVLYVLTINRGLGYIGLDAYMPNEPDPVNTVFLHSEHDATEILGAWRQLSAKTIALKLTDYLI</sequence>
<gene>
    <name evidence="1" type="ORF">JFN91_12165</name>
</gene>
<accession>A0ABS0YF68</accession>
<reference evidence="1 2" key="1">
    <citation type="submission" date="2020-12" db="EMBL/GenBank/DDBJ databases">
        <title>Geomonas sp. Red421, isolated from paddy soil.</title>
        <authorList>
            <person name="Xu Z."/>
            <person name="Zhang Z."/>
            <person name="Masuda Y."/>
            <person name="Itoh H."/>
            <person name="Senoo K."/>
        </authorList>
    </citation>
    <scope>NUCLEOTIDE SEQUENCE [LARGE SCALE GENOMIC DNA]</scope>
    <source>
        <strain evidence="1 2">Red421</strain>
    </source>
</reference>
<protein>
    <submittedName>
        <fullName evidence="1">Uncharacterized protein</fullName>
    </submittedName>
</protein>
<evidence type="ECO:0000313" key="1">
    <source>
        <dbReference type="EMBL" id="MBJ6750969.1"/>
    </source>
</evidence>
<dbReference type="RefSeq" id="WP_199389449.1">
    <property type="nucleotide sequence ID" value="NZ_JAEMHL010000005.1"/>
</dbReference>
<dbReference type="EMBL" id="JAEMHL010000005">
    <property type="protein sequence ID" value="MBJ6750969.1"/>
    <property type="molecule type" value="Genomic_DNA"/>
</dbReference>
<keyword evidence="2" id="KW-1185">Reference proteome</keyword>